<comment type="catalytic activity">
    <reaction evidence="8">
        <text>a glycerophospholipid + a 1,2-diacyl-sn-glycerol = a monoacylglycerophospholipid + a triacyl-sn-glycerol</text>
        <dbReference type="Rhea" id="RHEA:14057"/>
        <dbReference type="ChEBI" id="CHEBI:17815"/>
        <dbReference type="ChEBI" id="CHEBI:64615"/>
        <dbReference type="ChEBI" id="CHEBI:136912"/>
        <dbReference type="ChEBI" id="CHEBI:136913"/>
        <dbReference type="EC" id="2.3.1.158"/>
    </reaction>
</comment>
<accession>G0VHV1</accession>
<evidence type="ECO:0000256" key="6">
    <source>
        <dbReference type="ARBA" id="ARBA00023136"/>
    </source>
</evidence>
<evidence type="ECO:0000256" key="2">
    <source>
        <dbReference type="ARBA" id="ARBA00010701"/>
    </source>
</evidence>
<dbReference type="GO" id="GO:0032541">
    <property type="term" value="C:cortical endoplasmic reticulum"/>
    <property type="evidence" value="ECO:0007669"/>
    <property type="project" value="EnsemblFungi"/>
</dbReference>
<dbReference type="EMBL" id="HE576758">
    <property type="protein sequence ID" value="CCC70985.1"/>
    <property type="molecule type" value="Genomic_DNA"/>
</dbReference>
<dbReference type="GO" id="GO:0097038">
    <property type="term" value="C:perinuclear endoplasmic reticulum"/>
    <property type="evidence" value="ECO:0007669"/>
    <property type="project" value="EnsemblFungi"/>
</dbReference>
<dbReference type="GO" id="GO:0005811">
    <property type="term" value="C:lipid droplet"/>
    <property type="evidence" value="ECO:0007669"/>
    <property type="project" value="EnsemblFungi"/>
</dbReference>
<dbReference type="STRING" id="1064592.G0VHV1"/>
<feature type="compositionally biased region" description="Basic and acidic residues" evidence="12">
    <location>
        <begin position="15"/>
        <end position="25"/>
    </location>
</feature>
<evidence type="ECO:0000256" key="9">
    <source>
        <dbReference type="ARBA" id="ARBA00066405"/>
    </source>
</evidence>
<evidence type="ECO:0000256" key="11">
    <source>
        <dbReference type="ARBA" id="ARBA00076553"/>
    </source>
</evidence>
<evidence type="ECO:0000256" key="4">
    <source>
        <dbReference type="ARBA" id="ARBA00022692"/>
    </source>
</evidence>
<protein>
    <recommendedName>
        <fullName evidence="10">Phospholipid:diacylglycerol acyltransferase</fullName>
        <ecNumber evidence="9">2.3.1.158</ecNumber>
    </recommendedName>
    <alternativeName>
        <fullName evidence="11">Triacylglycerol synthase</fullName>
    </alternativeName>
</protein>
<dbReference type="GO" id="GO:0005637">
    <property type="term" value="C:nuclear inner membrane"/>
    <property type="evidence" value="ECO:0007669"/>
    <property type="project" value="EnsemblFungi"/>
</dbReference>
<proteinExistence type="inferred from homology"/>
<keyword evidence="7" id="KW-0012">Acyltransferase</keyword>
<dbReference type="InterPro" id="IPR029058">
    <property type="entry name" value="AB_hydrolase_fold"/>
</dbReference>
<dbReference type="GeneID" id="96904651"/>
<name>G0VHV1_NAUCA</name>
<sequence length="650" mass="74973">MLSRRKVSRRQSLSRVHDEKREKNGSEGQATDSVKEFQDQDNGDEQYVEHQRNKIIRHAGKKRWRDSRRFIFMLGAFLGLMIPFYFGASHVHSNNKDYFDNLMNFGSVKDYIDDWKEILPDGVTSFITDWQTNFPYSSSMEDLSQNFAVGRRLISDMEIKAKHPVIMIPGVISTGIESWGVLGDDECDSAPHFRKRLWGSFYMLRTMVLDKACWLKHLMLDPESGLDPPNFTLRAAQGFESTDYFMAGYWIWNKVIQNLGAIGYDPNTMTTASYDWRLAYLDLELRDRYFSKLKEQIEMFHELTKEKVVLVGHSMGSQIVFYFLKWVEAEGKYYGNGGKDWVDNHIDSFVNVAGTLLGAPKAVPALISGEMKDTIQLNAFAMYGLEKFFSRKERLQLLQTWGGIPSMLPKGGDLIWGNMTYSSEDSQHNNTDTFGNFIRFERQSKDVQNNLTMLNAIDLVMRLSPTWLQERIRDQYSYDYAQTVDELKQNELHHSHWSNPLEVPLPNAPNMKIYCIYGVHNPTERAYVYREQNTNSSLNYTIDYESERPVFFTEGDGTVPVITHAMCHKWGEGKSPYNPGGSKVKIVEIKHQPDRFDIRGGAKSAEHVDILGSAELNEYILKIASGHGDEISPRYISNMTEWIKEINFPF</sequence>
<evidence type="ECO:0000256" key="12">
    <source>
        <dbReference type="SAM" id="MobiDB-lite"/>
    </source>
</evidence>
<feature type="region of interest" description="Disordered" evidence="12">
    <location>
        <begin position="1"/>
        <end position="48"/>
    </location>
</feature>
<dbReference type="OrthoDB" id="190846at2759"/>
<evidence type="ECO:0000256" key="8">
    <source>
        <dbReference type="ARBA" id="ARBA00051335"/>
    </source>
</evidence>
<evidence type="ECO:0000256" key="7">
    <source>
        <dbReference type="ARBA" id="ARBA00023315"/>
    </source>
</evidence>
<dbReference type="GO" id="GO:0046027">
    <property type="term" value="F:phospholipid:diacylglycerol acyltransferase activity"/>
    <property type="evidence" value="ECO:0007669"/>
    <property type="project" value="UniProtKB-EC"/>
</dbReference>
<dbReference type="GO" id="GO:0008374">
    <property type="term" value="F:O-acyltransferase activity"/>
    <property type="evidence" value="ECO:0007669"/>
    <property type="project" value="InterPro"/>
</dbReference>
<keyword evidence="4 13" id="KW-0812">Transmembrane</keyword>
<dbReference type="GO" id="GO:0140042">
    <property type="term" value="P:lipid droplet formation"/>
    <property type="evidence" value="ECO:0007669"/>
    <property type="project" value="EnsemblFungi"/>
</dbReference>
<dbReference type="Gene3D" id="3.40.50.1820">
    <property type="entry name" value="alpha/beta hydrolase"/>
    <property type="match status" value="1"/>
</dbReference>
<dbReference type="FunFam" id="3.40.50.1820:FF:000160">
    <property type="entry name" value="Phospholipid:diacylglycerol acyltransferase 1"/>
    <property type="match status" value="1"/>
</dbReference>
<dbReference type="Pfam" id="PF02450">
    <property type="entry name" value="LCAT"/>
    <property type="match status" value="1"/>
</dbReference>
<evidence type="ECO:0000256" key="3">
    <source>
        <dbReference type="ARBA" id="ARBA00022679"/>
    </source>
</evidence>
<dbReference type="PANTHER" id="PTHR11440">
    <property type="entry name" value="LECITHIN-CHOLESTEROL ACYLTRANSFERASE-RELATED"/>
    <property type="match status" value="1"/>
</dbReference>
<dbReference type="AlphaFoldDB" id="G0VHV1"/>
<evidence type="ECO:0000256" key="5">
    <source>
        <dbReference type="ARBA" id="ARBA00022989"/>
    </source>
</evidence>
<evidence type="ECO:0000256" key="13">
    <source>
        <dbReference type="SAM" id="Phobius"/>
    </source>
</evidence>
<comment type="subcellular location">
    <subcellularLocation>
        <location evidence="1">Endoplasmic reticulum membrane</location>
        <topology evidence="1">Single-pass type II membrane protein</topology>
    </subcellularLocation>
</comment>
<dbReference type="GO" id="GO:0006672">
    <property type="term" value="P:ceramide metabolic process"/>
    <property type="evidence" value="ECO:0007669"/>
    <property type="project" value="EnsemblFungi"/>
</dbReference>
<dbReference type="GO" id="GO:0005789">
    <property type="term" value="C:endoplasmic reticulum membrane"/>
    <property type="evidence" value="ECO:0007669"/>
    <property type="project" value="UniProtKB-SubCell"/>
</dbReference>
<dbReference type="GO" id="GO:0019432">
    <property type="term" value="P:triglyceride biosynthetic process"/>
    <property type="evidence" value="ECO:0007669"/>
    <property type="project" value="EnsemblFungi"/>
</dbReference>
<feature type="transmembrane region" description="Helical" evidence="13">
    <location>
        <begin position="70"/>
        <end position="88"/>
    </location>
</feature>
<evidence type="ECO:0000313" key="15">
    <source>
        <dbReference type="Proteomes" id="UP000001640"/>
    </source>
</evidence>
<dbReference type="OMA" id="FYFLKWV"/>
<gene>
    <name evidence="14" type="primary">NCAS0G00980</name>
    <name evidence="14" type="ordered locus">NCAS_0G00980</name>
</gene>
<keyword evidence="3" id="KW-0808">Transferase</keyword>
<reference evidence="14 15" key="1">
    <citation type="journal article" date="2011" name="Proc. Natl. Acad. Sci. U.S.A.">
        <title>Evolutionary erosion of yeast sex chromosomes by mating-type switching accidents.</title>
        <authorList>
            <person name="Gordon J.L."/>
            <person name="Armisen D."/>
            <person name="Proux-Wera E."/>
            <person name="Oheigeartaigh S.S."/>
            <person name="Byrne K.P."/>
            <person name="Wolfe K.H."/>
        </authorList>
    </citation>
    <scope>NUCLEOTIDE SEQUENCE [LARGE SCALE GENOMIC DNA]</scope>
    <source>
        <strain evidence="15">ATCC 76901 / BCRC 22586 / CBS 4309 / NBRC 1992 / NRRL Y-12630</strain>
    </source>
</reference>
<dbReference type="FunCoup" id="G0VHV1">
    <property type="interactions" value="274"/>
</dbReference>
<dbReference type="Proteomes" id="UP000001640">
    <property type="component" value="Chromosome 7"/>
</dbReference>
<dbReference type="HOGENOM" id="CLU_016065_1_0_1"/>
<dbReference type="SUPFAM" id="SSF53474">
    <property type="entry name" value="alpha/beta-Hydrolases"/>
    <property type="match status" value="1"/>
</dbReference>
<dbReference type="GO" id="GO:0055091">
    <property type="term" value="P:phospholipid homeostasis"/>
    <property type="evidence" value="ECO:0007669"/>
    <property type="project" value="EnsemblFungi"/>
</dbReference>
<reference key="2">
    <citation type="submission" date="2011-08" db="EMBL/GenBank/DDBJ databases">
        <title>Genome sequence of Naumovozyma castellii.</title>
        <authorList>
            <person name="Gordon J.L."/>
            <person name="Armisen D."/>
            <person name="Proux-Wera E."/>
            <person name="OhEigeartaigh S.S."/>
            <person name="Byrne K.P."/>
            <person name="Wolfe K.H."/>
        </authorList>
    </citation>
    <scope>NUCLEOTIDE SEQUENCE</scope>
    <source>
        <strain>Type strain:CBS 4309</strain>
    </source>
</reference>
<keyword evidence="15" id="KW-1185">Reference proteome</keyword>
<keyword evidence="5 13" id="KW-1133">Transmembrane helix</keyword>
<keyword evidence="6 13" id="KW-0472">Membrane</keyword>
<dbReference type="InParanoid" id="G0VHV1"/>
<dbReference type="KEGG" id="ncs:NCAS_0G00980"/>
<evidence type="ECO:0000256" key="1">
    <source>
        <dbReference type="ARBA" id="ARBA00004648"/>
    </source>
</evidence>
<dbReference type="RefSeq" id="XP_003677338.1">
    <property type="nucleotide sequence ID" value="XM_003677290.1"/>
</dbReference>
<comment type="similarity">
    <text evidence="2">Belongs to the AB hydrolase superfamily. Lipase family.</text>
</comment>
<dbReference type="EC" id="2.3.1.158" evidence="9"/>
<evidence type="ECO:0000313" key="14">
    <source>
        <dbReference type="EMBL" id="CCC70985.1"/>
    </source>
</evidence>
<evidence type="ECO:0000256" key="10">
    <source>
        <dbReference type="ARBA" id="ARBA00071325"/>
    </source>
</evidence>
<organism evidence="14 15">
    <name type="scientific">Naumovozyma castellii</name>
    <name type="common">Yeast</name>
    <name type="synonym">Saccharomyces castellii</name>
    <dbReference type="NCBI Taxonomy" id="27288"/>
    <lineage>
        <taxon>Eukaryota</taxon>
        <taxon>Fungi</taxon>
        <taxon>Dikarya</taxon>
        <taxon>Ascomycota</taxon>
        <taxon>Saccharomycotina</taxon>
        <taxon>Saccharomycetes</taxon>
        <taxon>Saccharomycetales</taxon>
        <taxon>Saccharomycetaceae</taxon>
        <taxon>Naumovozyma</taxon>
    </lineage>
</organism>
<dbReference type="eggNOG" id="KOG2369">
    <property type="taxonomic scope" value="Eukaryota"/>
</dbReference>
<dbReference type="InterPro" id="IPR003386">
    <property type="entry name" value="LACT/PDAT_acylTrfase"/>
</dbReference>